<proteinExistence type="predicted"/>
<reference evidence="2" key="2">
    <citation type="submission" date="2021-08" db="EMBL/GenBank/DDBJ databases">
        <authorList>
            <person name="Tani A."/>
            <person name="Ola A."/>
            <person name="Ogura Y."/>
            <person name="Katsura K."/>
            <person name="Hayashi T."/>
        </authorList>
    </citation>
    <scope>NUCLEOTIDE SEQUENCE</scope>
    <source>
        <strain evidence="2">DSM 19015</strain>
    </source>
</reference>
<keyword evidence="3" id="KW-1185">Reference proteome</keyword>
<evidence type="ECO:0000313" key="2">
    <source>
        <dbReference type="EMBL" id="GJD97430.1"/>
    </source>
</evidence>
<name>A0ABQ4S2S2_9HYPH</name>
<dbReference type="RefSeq" id="WP_238246493.1">
    <property type="nucleotide sequence ID" value="NZ_BPQP01000089.1"/>
</dbReference>
<feature type="compositionally biased region" description="Basic and acidic residues" evidence="1">
    <location>
        <begin position="44"/>
        <end position="53"/>
    </location>
</feature>
<protein>
    <recommendedName>
        <fullName evidence="4">Transcriptional regulator</fullName>
    </recommendedName>
</protein>
<organism evidence="2 3">
    <name type="scientific">Methylobacterium iners</name>
    <dbReference type="NCBI Taxonomy" id="418707"/>
    <lineage>
        <taxon>Bacteria</taxon>
        <taxon>Pseudomonadati</taxon>
        <taxon>Pseudomonadota</taxon>
        <taxon>Alphaproteobacteria</taxon>
        <taxon>Hyphomicrobiales</taxon>
        <taxon>Methylobacteriaceae</taxon>
        <taxon>Methylobacterium</taxon>
    </lineage>
</organism>
<sequence>MSKGADRAHRAVLERRAAGADIALREAQPSKAELRASIPAYDESMVKRIETPPKGKRSSQKR</sequence>
<comment type="caution">
    <text evidence="2">The sequence shown here is derived from an EMBL/GenBank/DDBJ whole genome shotgun (WGS) entry which is preliminary data.</text>
</comment>
<accession>A0ABQ4S2S2</accession>
<dbReference type="Proteomes" id="UP001055125">
    <property type="component" value="Unassembled WGS sequence"/>
</dbReference>
<evidence type="ECO:0000256" key="1">
    <source>
        <dbReference type="SAM" id="MobiDB-lite"/>
    </source>
</evidence>
<dbReference type="EMBL" id="BPQP01000089">
    <property type="protein sequence ID" value="GJD97430.1"/>
    <property type="molecule type" value="Genomic_DNA"/>
</dbReference>
<evidence type="ECO:0000313" key="3">
    <source>
        <dbReference type="Proteomes" id="UP001055125"/>
    </source>
</evidence>
<gene>
    <name evidence="2" type="ORF">OCOJLMKI_4661</name>
</gene>
<evidence type="ECO:0008006" key="4">
    <source>
        <dbReference type="Google" id="ProtNLM"/>
    </source>
</evidence>
<feature type="region of interest" description="Disordered" evidence="1">
    <location>
        <begin position="35"/>
        <end position="62"/>
    </location>
</feature>
<reference evidence="2" key="1">
    <citation type="journal article" date="2021" name="Front. Microbiol.">
        <title>Comprehensive Comparative Genomics and Phenotyping of Methylobacterium Species.</title>
        <authorList>
            <person name="Alessa O."/>
            <person name="Ogura Y."/>
            <person name="Fujitani Y."/>
            <person name="Takami H."/>
            <person name="Hayashi T."/>
            <person name="Sahin N."/>
            <person name="Tani A."/>
        </authorList>
    </citation>
    <scope>NUCLEOTIDE SEQUENCE</scope>
    <source>
        <strain evidence="2">DSM 19015</strain>
    </source>
</reference>